<dbReference type="EMBL" id="WJQU01000003">
    <property type="protein sequence ID" value="KAJ6640168.1"/>
    <property type="molecule type" value="Genomic_DNA"/>
</dbReference>
<protein>
    <submittedName>
        <fullName evidence="1">Uncharacterized protein</fullName>
    </submittedName>
</protein>
<name>A0A9Q0S1N2_9DIPT</name>
<accession>A0A9Q0S1N2</accession>
<evidence type="ECO:0000313" key="1">
    <source>
        <dbReference type="EMBL" id="KAJ6640168.1"/>
    </source>
</evidence>
<organism evidence="1 2">
    <name type="scientific">Pseudolycoriella hygida</name>
    <dbReference type="NCBI Taxonomy" id="35572"/>
    <lineage>
        <taxon>Eukaryota</taxon>
        <taxon>Metazoa</taxon>
        <taxon>Ecdysozoa</taxon>
        <taxon>Arthropoda</taxon>
        <taxon>Hexapoda</taxon>
        <taxon>Insecta</taxon>
        <taxon>Pterygota</taxon>
        <taxon>Neoptera</taxon>
        <taxon>Endopterygota</taxon>
        <taxon>Diptera</taxon>
        <taxon>Nematocera</taxon>
        <taxon>Sciaroidea</taxon>
        <taxon>Sciaridae</taxon>
        <taxon>Pseudolycoriella</taxon>
    </lineage>
</organism>
<dbReference type="AlphaFoldDB" id="A0A9Q0S1N2"/>
<gene>
    <name evidence="1" type="ORF">Bhyg_12917</name>
</gene>
<sequence>MTRMKFIAQTRHATLTPLCKESIDIYITNGERHKILNKSKTYGQRRFMRYNFRKLYDNDDINALQMLRFPTTHKFERMSTMGFFFYEELPEKYRRFKKEKKKLRQILFKEEEKKNKFQVFIWWVCRVVLLIERNGLSKVAAYLAMRSTFFMVLQPSFDRLYDGPPINRTSEGVLQFLEVHSSSVMADRAPFSMSLCISPFIRSHKLTAKSVTILRTVLADFGTLHPYDFISRRRSVEFVKTLNGIPSNEVIRDRTTLISSLSSLWKNSAIVFLLPMPELSVDIEIIKTKDDYRKLEVNEWKCSERKKKNAMQQTEFIATWFMKHVTIVK</sequence>
<dbReference type="Proteomes" id="UP001151699">
    <property type="component" value="Chromosome X"/>
</dbReference>
<keyword evidence="2" id="KW-1185">Reference proteome</keyword>
<comment type="caution">
    <text evidence="1">The sequence shown here is derived from an EMBL/GenBank/DDBJ whole genome shotgun (WGS) entry which is preliminary data.</text>
</comment>
<reference evidence="1" key="1">
    <citation type="submission" date="2022-07" db="EMBL/GenBank/DDBJ databases">
        <authorList>
            <person name="Trinca V."/>
            <person name="Uliana J.V.C."/>
            <person name="Torres T.T."/>
            <person name="Ward R.J."/>
            <person name="Monesi N."/>
        </authorList>
    </citation>
    <scope>NUCLEOTIDE SEQUENCE</scope>
    <source>
        <strain evidence="1">HSMRA1968</strain>
        <tissue evidence="1">Whole embryos</tissue>
    </source>
</reference>
<evidence type="ECO:0000313" key="2">
    <source>
        <dbReference type="Proteomes" id="UP001151699"/>
    </source>
</evidence>
<proteinExistence type="predicted"/>